<comment type="caution">
    <text evidence="6">Lacks conserved residue(s) required for the propagation of feature annotation.</text>
</comment>
<dbReference type="GO" id="GO:0000049">
    <property type="term" value="F:tRNA binding"/>
    <property type="evidence" value="ECO:0007669"/>
    <property type="project" value="TreeGrafter"/>
</dbReference>
<reference evidence="9 10" key="1">
    <citation type="journal article" date="2016" name="Nat. Commun.">
        <title>Thousands of microbial genomes shed light on interconnected biogeochemical processes in an aquifer system.</title>
        <authorList>
            <person name="Anantharaman K."/>
            <person name="Brown C.T."/>
            <person name="Hug L.A."/>
            <person name="Sharon I."/>
            <person name="Castelle C.J."/>
            <person name="Probst A.J."/>
            <person name="Thomas B.C."/>
            <person name="Singh A."/>
            <person name="Wilkins M.J."/>
            <person name="Karaoz U."/>
            <person name="Brodie E.L."/>
            <person name="Williams K.H."/>
            <person name="Hubbard S.S."/>
            <person name="Banfield J.F."/>
        </authorList>
    </citation>
    <scope>NUCLEOTIDE SEQUENCE [LARGE SCALE GENOMIC DNA]</scope>
</reference>
<evidence type="ECO:0000256" key="2">
    <source>
        <dbReference type="ARBA" id="ARBA00022741"/>
    </source>
</evidence>
<dbReference type="SUPFAM" id="SSF50249">
    <property type="entry name" value="Nucleic acid-binding proteins"/>
    <property type="match status" value="1"/>
</dbReference>
<dbReference type="InterPro" id="IPR045864">
    <property type="entry name" value="aa-tRNA-synth_II/BPL/LPL"/>
</dbReference>
<comment type="cofactor">
    <cofactor evidence="6 7">
        <name>Mg(2+)</name>
        <dbReference type="ChEBI" id="CHEBI:18420"/>
    </cofactor>
    <text evidence="6 7">Binds 3 Mg(2+) ions per subunit.</text>
</comment>
<keyword evidence="6 7" id="KW-0479">Metal-binding</keyword>
<keyword evidence="3 6" id="KW-0067">ATP-binding</keyword>
<dbReference type="PANTHER" id="PTHR42918">
    <property type="entry name" value="LYSYL-TRNA SYNTHETASE"/>
    <property type="match status" value="1"/>
</dbReference>
<dbReference type="AlphaFoldDB" id="A0A1F7HJV0"/>
<comment type="subunit">
    <text evidence="6">Homodimer.</text>
</comment>
<evidence type="ECO:0000256" key="1">
    <source>
        <dbReference type="ARBA" id="ARBA00022598"/>
    </source>
</evidence>
<evidence type="ECO:0000313" key="9">
    <source>
        <dbReference type="EMBL" id="OGK31489.1"/>
    </source>
</evidence>
<dbReference type="HAMAP" id="MF_00252">
    <property type="entry name" value="Lys_tRNA_synth_class2"/>
    <property type="match status" value="1"/>
</dbReference>
<dbReference type="Pfam" id="PF01336">
    <property type="entry name" value="tRNA_anti-codon"/>
    <property type="match status" value="1"/>
</dbReference>
<dbReference type="EMBL" id="MFZT01000015">
    <property type="protein sequence ID" value="OGK31489.1"/>
    <property type="molecule type" value="Genomic_DNA"/>
</dbReference>
<dbReference type="EC" id="6.1.1.6" evidence="6"/>
<dbReference type="Proteomes" id="UP000178098">
    <property type="component" value="Unassembled WGS sequence"/>
</dbReference>
<dbReference type="CDD" id="cd00775">
    <property type="entry name" value="LysRS_core"/>
    <property type="match status" value="1"/>
</dbReference>
<dbReference type="InterPro" id="IPR006674">
    <property type="entry name" value="HD_domain"/>
</dbReference>
<dbReference type="Gene3D" id="3.30.930.10">
    <property type="entry name" value="Bira Bifunctional Protein, Domain 2"/>
    <property type="match status" value="1"/>
</dbReference>
<dbReference type="GO" id="GO:0005829">
    <property type="term" value="C:cytosol"/>
    <property type="evidence" value="ECO:0007669"/>
    <property type="project" value="TreeGrafter"/>
</dbReference>
<feature type="binding site" evidence="6">
    <location>
        <position position="399"/>
    </location>
    <ligand>
        <name>Mg(2+)</name>
        <dbReference type="ChEBI" id="CHEBI:18420"/>
        <label>2</label>
    </ligand>
</feature>
<feature type="binding site" evidence="6">
    <location>
        <position position="399"/>
    </location>
    <ligand>
        <name>Mg(2+)</name>
        <dbReference type="ChEBI" id="CHEBI:18420"/>
        <label>1</label>
    </ligand>
</feature>
<dbReference type="Pfam" id="PF01966">
    <property type="entry name" value="HD"/>
    <property type="match status" value="1"/>
</dbReference>
<dbReference type="GO" id="GO:0006430">
    <property type="term" value="P:lysyl-tRNA aminoacylation"/>
    <property type="evidence" value="ECO:0007669"/>
    <property type="project" value="UniProtKB-UniRule"/>
</dbReference>
<accession>A0A1F7HJV0</accession>
<dbReference type="GO" id="GO:0000287">
    <property type="term" value="F:magnesium ion binding"/>
    <property type="evidence" value="ECO:0007669"/>
    <property type="project" value="UniProtKB-UniRule"/>
</dbReference>
<dbReference type="PANTHER" id="PTHR42918:SF6">
    <property type="entry name" value="ELONGATION FACTOR P--(R)-BETA-LYSINE LIGASE"/>
    <property type="match status" value="1"/>
</dbReference>
<dbReference type="InterPro" id="IPR012340">
    <property type="entry name" value="NA-bd_OB-fold"/>
</dbReference>
<protein>
    <recommendedName>
        <fullName evidence="6">Lysine--tRNA ligase</fullName>
        <ecNumber evidence="6">6.1.1.6</ecNumber>
    </recommendedName>
    <alternativeName>
        <fullName evidence="6">Lysyl-tRNA synthetase</fullName>
        <shortName evidence="6">LysRS</shortName>
    </alternativeName>
</protein>
<keyword evidence="6" id="KW-0963">Cytoplasm</keyword>
<comment type="caution">
    <text evidence="9">The sequence shown here is derived from an EMBL/GenBank/DDBJ whole genome shotgun (WGS) entry which is preliminary data.</text>
</comment>
<dbReference type="InterPro" id="IPR002313">
    <property type="entry name" value="Lys-tRNA-ligase_II"/>
</dbReference>
<gene>
    <name evidence="6" type="primary">lysS</name>
    <name evidence="9" type="ORF">A3D08_03870</name>
</gene>
<comment type="catalytic activity">
    <reaction evidence="5 6 7">
        <text>tRNA(Lys) + L-lysine + ATP = L-lysyl-tRNA(Lys) + AMP + diphosphate</text>
        <dbReference type="Rhea" id="RHEA:20792"/>
        <dbReference type="Rhea" id="RHEA-COMP:9696"/>
        <dbReference type="Rhea" id="RHEA-COMP:9697"/>
        <dbReference type="ChEBI" id="CHEBI:30616"/>
        <dbReference type="ChEBI" id="CHEBI:32551"/>
        <dbReference type="ChEBI" id="CHEBI:33019"/>
        <dbReference type="ChEBI" id="CHEBI:78442"/>
        <dbReference type="ChEBI" id="CHEBI:78529"/>
        <dbReference type="ChEBI" id="CHEBI:456215"/>
        <dbReference type="EC" id="6.1.1.6"/>
    </reaction>
</comment>
<evidence type="ECO:0000256" key="3">
    <source>
        <dbReference type="ARBA" id="ARBA00022840"/>
    </source>
</evidence>
<evidence type="ECO:0000256" key="5">
    <source>
        <dbReference type="ARBA" id="ARBA00048573"/>
    </source>
</evidence>
<sequence length="684" mass="78202">MAQIDEIKKQRLKKLEEIRQKGWQPYASSFAKELPVKEAREREGKIVTTAGKVVSLREHGNIIFGDLKDESGKIQLFFKKDTLGDGAYHDLRLIDIGDILGVCGEVAKTTAGEISIIPSSYTLLTKSILPPPHEWYGLKDIETRYRKRYLDLLVNEDEKQVFFTRSRVITLLRSYLDQYGFLEVETPVLQPIYGGAYAKPFVTHYNVLDTDFYLRIAVELYLKRLIVGGYEKIYELGKNFRNEGFSRAHNPEFTMLEFYWAYADYEKLMTFTEEMLTSVIQVVKGSLKVTFENIEYDFTAPWPRRTYRELFKEYMQLDINETNSEEALQKIIADRALLENPVVGYGQALDELYKKYVRPHLAGPLFVTEYPLEIKALAKAHEEDPTKAAGFQLVINGVEMVNAYNELNDPQEQRARWIEEMKLAERGGEDYQILDEDYIEALSYGMPPTAGWGMGIDRFIAFLTDKHTIKDVILFPTLRPEGQTTLSQAHQPAVSLTLTREKALEIIQTHLTSPNLINHSKAVEAAMRALAQRLGGNQELWGLAGILHDADWDETSDNPQQHTERTRAWIKEAGEMNQELVNCILSHNHTHNGFRGPQTLMEWALYTCDELTGFIVAVALVKPDKKLSSVDIKSVIKRFPEKAFAKPVDREQIKLCEEKLNIPLEEFAGITLKAMQGIAEEIGL</sequence>
<dbReference type="GO" id="GO:0004824">
    <property type="term" value="F:lysine-tRNA ligase activity"/>
    <property type="evidence" value="ECO:0007669"/>
    <property type="project" value="UniProtKB-UniRule"/>
</dbReference>
<name>A0A1F7HJV0_9BACT</name>
<evidence type="ECO:0000256" key="7">
    <source>
        <dbReference type="RuleBase" id="RU000336"/>
    </source>
</evidence>
<dbReference type="Gene3D" id="2.40.50.140">
    <property type="entry name" value="Nucleic acid-binding proteins"/>
    <property type="match status" value="1"/>
</dbReference>
<dbReference type="Gene3D" id="1.10.3210.10">
    <property type="entry name" value="Hypothetical protein af1432"/>
    <property type="match status" value="1"/>
</dbReference>
<dbReference type="InterPro" id="IPR004365">
    <property type="entry name" value="NA-bd_OB_tRNA"/>
</dbReference>
<keyword evidence="2 6" id="KW-0547">Nucleotide-binding</keyword>
<dbReference type="SUPFAM" id="SSF55681">
    <property type="entry name" value="Class II aaRS and biotin synthetases"/>
    <property type="match status" value="1"/>
</dbReference>
<feature type="domain" description="Aminoacyl-transfer RNA synthetases class-II family profile" evidence="8">
    <location>
        <begin position="165"/>
        <end position="480"/>
    </location>
</feature>
<keyword evidence="6 7" id="KW-0460">Magnesium</keyword>
<evidence type="ECO:0000259" key="8">
    <source>
        <dbReference type="PROSITE" id="PS50862"/>
    </source>
</evidence>
<dbReference type="NCBIfam" id="TIGR00499">
    <property type="entry name" value="lysS_bact"/>
    <property type="match status" value="1"/>
</dbReference>
<dbReference type="PRINTS" id="PR00982">
    <property type="entry name" value="TRNASYNTHLYS"/>
</dbReference>
<dbReference type="GO" id="GO:0005524">
    <property type="term" value="F:ATP binding"/>
    <property type="evidence" value="ECO:0007669"/>
    <property type="project" value="UniProtKB-UniRule"/>
</dbReference>
<dbReference type="InterPro" id="IPR044136">
    <property type="entry name" value="Lys-tRNA-ligase_II_N"/>
</dbReference>
<organism evidence="9 10">
    <name type="scientific">Candidatus Roizmanbacteria bacterium RIFCSPHIGHO2_02_FULL_43_11</name>
    <dbReference type="NCBI Taxonomy" id="1802043"/>
    <lineage>
        <taxon>Bacteria</taxon>
        <taxon>Candidatus Roizmaniibacteriota</taxon>
    </lineage>
</organism>
<comment type="subcellular location">
    <subcellularLocation>
        <location evidence="6">Cytoplasm</location>
    </subcellularLocation>
</comment>
<dbReference type="Pfam" id="PF00152">
    <property type="entry name" value="tRNA-synt_2"/>
    <property type="match status" value="1"/>
</dbReference>
<dbReference type="NCBIfam" id="NF001756">
    <property type="entry name" value="PRK00484.1"/>
    <property type="match status" value="1"/>
</dbReference>
<keyword evidence="4 6" id="KW-0030">Aminoacyl-tRNA synthetase</keyword>
<evidence type="ECO:0000256" key="4">
    <source>
        <dbReference type="ARBA" id="ARBA00023146"/>
    </source>
</evidence>
<comment type="similarity">
    <text evidence="6">Belongs to the class-II aminoacyl-tRNA synthetase family.</text>
</comment>
<dbReference type="InterPro" id="IPR018149">
    <property type="entry name" value="Lys-tRNA-synth_II_C"/>
</dbReference>
<keyword evidence="6" id="KW-0648">Protein biosynthesis</keyword>
<keyword evidence="1 6" id="KW-0436">Ligase</keyword>
<dbReference type="SUPFAM" id="SSF109604">
    <property type="entry name" value="HD-domain/PDEase-like"/>
    <property type="match status" value="1"/>
</dbReference>
<dbReference type="InterPro" id="IPR006675">
    <property type="entry name" value="HDIG_dom"/>
</dbReference>
<dbReference type="PROSITE" id="PS50862">
    <property type="entry name" value="AA_TRNA_LIGASE_II"/>
    <property type="match status" value="1"/>
</dbReference>
<dbReference type="InterPro" id="IPR006195">
    <property type="entry name" value="aa-tRNA-synth_II"/>
</dbReference>
<proteinExistence type="inferred from homology"/>
<dbReference type="NCBIfam" id="TIGR00277">
    <property type="entry name" value="HDIG"/>
    <property type="match status" value="1"/>
</dbReference>
<evidence type="ECO:0000256" key="6">
    <source>
        <dbReference type="HAMAP-Rule" id="MF_00252"/>
    </source>
</evidence>
<dbReference type="InterPro" id="IPR004364">
    <property type="entry name" value="Aa-tRNA-synt_II"/>
</dbReference>
<evidence type="ECO:0000313" key="10">
    <source>
        <dbReference type="Proteomes" id="UP000178098"/>
    </source>
</evidence>
<dbReference type="CDD" id="cd04322">
    <property type="entry name" value="LysRS_N"/>
    <property type="match status" value="1"/>
</dbReference>